<dbReference type="EMBL" id="ARPM03000127">
    <property type="protein sequence ID" value="ETZ05004.1"/>
    <property type="molecule type" value="Genomic_DNA"/>
</dbReference>
<accession>A0A061JIQ4</accession>
<gene>
    <name evidence="1" type="ORF">K737_300573</name>
</gene>
<dbReference type="AlphaFoldDB" id="A0A061JIQ4"/>
<evidence type="ECO:0000313" key="1">
    <source>
        <dbReference type="EMBL" id="ETZ05004.1"/>
    </source>
</evidence>
<proteinExistence type="predicted"/>
<evidence type="ECO:0000313" key="2">
    <source>
        <dbReference type="Proteomes" id="UP000026922"/>
    </source>
</evidence>
<reference evidence="1 2" key="1">
    <citation type="journal article" date="2013" name="Genome Announc.">
        <title>Draft Genome Sequence of Holospora undulata Strain HU1, a Micronucleus-Specific Symbiont of the Ciliate Paramecium caudatum.</title>
        <authorList>
            <person name="Dohra H."/>
            <person name="Suzuki H."/>
            <person name="Suzuki T."/>
            <person name="Tanaka K."/>
            <person name="Fujishima M."/>
        </authorList>
    </citation>
    <scope>NUCLEOTIDE SEQUENCE [LARGE SCALE GENOMIC DNA]</scope>
    <source>
        <strain evidence="1 2">HU1</strain>
    </source>
</reference>
<name>A0A061JIQ4_9PROT</name>
<sequence length="32" mass="3769">MIMNNPKIQPRIDLSRCKTGKVNYLLVKIDYC</sequence>
<protein>
    <submittedName>
        <fullName evidence="1">Uncharacterized protein</fullName>
    </submittedName>
</protein>
<dbReference type="Proteomes" id="UP000026922">
    <property type="component" value="Unassembled WGS sequence"/>
</dbReference>
<comment type="caution">
    <text evidence="1">The sequence shown here is derived from an EMBL/GenBank/DDBJ whole genome shotgun (WGS) entry which is preliminary data.</text>
</comment>
<keyword evidence="2" id="KW-1185">Reference proteome</keyword>
<organism evidence="1 2">
    <name type="scientific">Holospora undulata HU1</name>
    <dbReference type="NCBI Taxonomy" id="1321371"/>
    <lineage>
        <taxon>Bacteria</taxon>
        <taxon>Pseudomonadati</taxon>
        <taxon>Pseudomonadota</taxon>
        <taxon>Alphaproteobacteria</taxon>
        <taxon>Holosporales</taxon>
        <taxon>Holosporaceae</taxon>
        <taxon>Holospora</taxon>
    </lineage>
</organism>